<gene>
    <name evidence="2" type="ORF">A3L01_06840</name>
</gene>
<dbReference type="GeneID" id="33326478"/>
<protein>
    <submittedName>
        <fullName evidence="2">Uncharacterized protein</fullName>
    </submittedName>
</protein>
<dbReference type="KEGG" id="tbs:A3L01_06840"/>
<feature type="compositionally biased region" description="Low complexity" evidence="1">
    <location>
        <begin position="25"/>
        <end position="83"/>
    </location>
</feature>
<sequence>MKRTSRILVLVLLSALVIIGGCIGNTPSPTGTGSQTGENTQEGGISESSTTETQGTTETVTETVTQTETQTQTETGTSTETQTPANESLQFDEDGNVICDENSDPDLGCEAGERNENGTGIGFPILSINLTPAIIPVYRLSLNLTYAGPLTGMASEPNGEIVEWVSILTSSREPGKNVAFTIKFESEGLAKTYIHMKELRDLQGRVIASYKPTILKFDTGEEFGGRWELHLYLGSFTLYNVTGGGLAEVQKGSVELDGSIVRFTVENFSEIFPDTVFMRIEGNPEDPKTSPRFSYPETGKFIIKANLGRIDYYAPAYYGDAKSGVALYAEVLGDDVKFRLQFKDEETYEDFIPGDMFIDSTDNGEFDWYAEIGSSHFQLKDSSGSVYREGDVIRGETQLGPYVEFTVENLFSIIPWREFRFWFSRPLLKTRFPAEGNLWFNATSGLSIEEDVDRYIVVVVEDVYIKGNKDEAEGEISLVSWAYATNYYENLNKIEYSPIYVFGYPLRLWIEAEDHSRLLYHDRNAARPDWPFTNGYPVLAMPLDEAKKYQKIFVKTTGWDNDDLGTYVKLGAGFLLDAAIGLATGEISSLVEHGYTGVMLLHQLETGESASYFWGEALANLFGAPPDRVGYDTISFDPMRDYSDGYLVRSVSKDGNMVVTYIIYEVDLPRAARYARLELSADGLLFTKDTEWGDDEYYAFFRASTGFTPGNAEIDDALIGEITTMVPEGVAYAYPKLDRSSGTVGFSVGDFSDGKLDHGVINGNTVKIIPFGLTLVNLSSIRTPFVYVEYDGWEEDSGNWGNDDDPMGTFGITLLLDGGNFHWDPFSGIPRRSWGGKDFDVCGVSGGCSTVYMSAYIGP</sequence>
<evidence type="ECO:0000256" key="1">
    <source>
        <dbReference type="SAM" id="MobiDB-lite"/>
    </source>
</evidence>
<organism evidence="2 3">
    <name type="scientific">Thermococcus barossii</name>
    <dbReference type="NCBI Taxonomy" id="54077"/>
    <lineage>
        <taxon>Archaea</taxon>
        <taxon>Methanobacteriati</taxon>
        <taxon>Methanobacteriota</taxon>
        <taxon>Thermococci</taxon>
        <taxon>Thermococcales</taxon>
        <taxon>Thermococcaceae</taxon>
        <taxon>Thermococcus</taxon>
    </lineage>
</organism>
<proteinExistence type="predicted"/>
<dbReference type="EMBL" id="CP015101">
    <property type="protein sequence ID" value="ASJ05096.1"/>
    <property type="molecule type" value="Genomic_DNA"/>
</dbReference>
<dbReference type="RefSeq" id="WP_088865102.1">
    <property type="nucleotide sequence ID" value="NZ_CP015101.1"/>
</dbReference>
<keyword evidence="3" id="KW-1185">Reference proteome</keyword>
<evidence type="ECO:0000313" key="3">
    <source>
        <dbReference type="Proteomes" id="UP000250272"/>
    </source>
</evidence>
<accession>A0A2Z2MGQ5</accession>
<feature type="region of interest" description="Disordered" evidence="1">
    <location>
        <begin position="25"/>
        <end position="85"/>
    </location>
</feature>
<dbReference type="Proteomes" id="UP000250272">
    <property type="component" value="Chromosome"/>
</dbReference>
<dbReference type="OrthoDB" id="95245at2157"/>
<name>A0A2Z2MGQ5_9EURY</name>
<dbReference type="PROSITE" id="PS51257">
    <property type="entry name" value="PROKAR_LIPOPROTEIN"/>
    <property type="match status" value="1"/>
</dbReference>
<dbReference type="AlphaFoldDB" id="A0A2Z2MGQ5"/>
<reference evidence="2 3" key="1">
    <citation type="submission" date="2016-04" db="EMBL/GenBank/DDBJ databases">
        <title>Complete genome sequence of Thermococcus barossii type strain SHCK-94.</title>
        <authorList>
            <person name="Oger P.M."/>
        </authorList>
    </citation>
    <scope>NUCLEOTIDE SEQUENCE [LARGE SCALE GENOMIC DNA]</scope>
    <source>
        <strain evidence="2 3">SHCK-94</strain>
    </source>
</reference>
<evidence type="ECO:0000313" key="2">
    <source>
        <dbReference type="EMBL" id="ASJ05096.1"/>
    </source>
</evidence>